<accession>A0A976FHT2</accession>
<feature type="compositionally biased region" description="Basic and acidic residues" evidence="1">
    <location>
        <begin position="34"/>
        <end position="44"/>
    </location>
</feature>
<keyword evidence="3" id="KW-1185">Reference proteome</keyword>
<proteinExistence type="predicted"/>
<evidence type="ECO:0000313" key="2">
    <source>
        <dbReference type="EMBL" id="TDH67010.1"/>
    </source>
</evidence>
<evidence type="ECO:0000256" key="1">
    <source>
        <dbReference type="SAM" id="MobiDB-lite"/>
    </source>
</evidence>
<dbReference type="RefSeq" id="XP_067816509.1">
    <property type="nucleotide sequence ID" value="XM_067958159.1"/>
</dbReference>
<organism evidence="2 3">
    <name type="scientific">Bremia lactucae</name>
    <name type="common">Lettuce downy mildew</name>
    <dbReference type="NCBI Taxonomy" id="4779"/>
    <lineage>
        <taxon>Eukaryota</taxon>
        <taxon>Sar</taxon>
        <taxon>Stramenopiles</taxon>
        <taxon>Oomycota</taxon>
        <taxon>Peronosporomycetes</taxon>
        <taxon>Peronosporales</taxon>
        <taxon>Peronosporaceae</taxon>
        <taxon>Bremia</taxon>
    </lineage>
</organism>
<comment type="caution">
    <text evidence="2">The sequence shown here is derived from an EMBL/GenBank/DDBJ whole genome shotgun (WGS) entry which is preliminary data.</text>
</comment>
<dbReference type="AlphaFoldDB" id="A0A976FHT2"/>
<protein>
    <submittedName>
        <fullName evidence="2">Uncharacterized protein</fullName>
    </submittedName>
</protein>
<dbReference type="GeneID" id="94343830"/>
<dbReference type="KEGG" id="blac:94343830"/>
<name>A0A976FHT2_BRELC</name>
<evidence type="ECO:0000313" key="3">
    <source>
        <dbReference type="Proteomes" id="UP000294530"/>
    </source>
</evidence>
<gene>
    <name evidence="2" type="ORF">CCR75_000051</name>
</gene>
<dbReference type="OrthoDB" id="72408at2759"/>
<sequence>MRNQVPGVRIKQTNNSGLEKVYQLATVKENMMKENTLRPTERQRTTPRPPLSRRPVIGRNRANSGVGIVRCRSWQLNAEDTETEDECAGSKDSPRTVVQLPAFGRAKVVKMRMATGDCGCSEVGKSCANENVDDPAGKSALSIDSSRLCFTRHMNEDSWQLHLFSPDALDEV</sequence>
<reference evidence="2 3" key="1">
    <citation type="journal article" date="2021" name="Genome Biol.">
        <title>AFLAP: assembly-free linkage analysis pipeline using k-mers from genome sequencing data.</title>
        <authorList>
            <person name="Fletcher K."/>
            <person name="Zhang L."/>
            <person name="Gil J."/>
            <person name="Han R."/>
            <person name="Cavanaugh K."/>
            <person name="Michelmore R."/>
        </authorList>
    </citation>
    <scope>NUCLEOTIDE SEQUENCE [LARGE SCALE GENOMIC DNA]</scope>
    <source>
        <strain evidence="2 3">SF5</strain>
    </source>
</reference>
<feature type="region of interest" description="Disordered" evidence="1">
    <location>
        <begin position="34"/>
        <end position="58"/>
    </location>
</feature>
<dbReference type="EMBL" id="SHOA02000014">
    <property type="protein sequence ID" value="TDH67010.1"/>
    <property type="molecule type" value="Genomic_DNA"/>
</dbReference>
<dbReference type="Proteomes" id="UP000294530">
    <property type="component" value="Unassembled WGS sequence"/>
</dbReference>